<dbReference type="Gene3D" id="2.180.10.10">
    <property type="entry name" value="RHS repeat-associated core"/>
    <property type="match status" value="1"/>
</dbReference>
<dbReference type="InterPro" id="IPR050708">
    <property type="entry name" value="T6SS_VgrG/RHS"/>
</dbReference>
<dbReference type="PANTHER" id="PTHR32305">
    <property type="match status" value="1"/>
</dbReference>
<organism evidence="2 3">
    <name type="scientific">Streptomyces violaceusniger</name>
    <dbReference type="NCBI Taxonomy" id="68280"/>
    <lineage>
        <taxon>Bacteria</taxon>
        <taxon>Bacillati</taxon>
        <taxon>Actinomycetota</taxon>
        <taxon>Actinomycetes</taxon>
        <taxon>Kitasatosporales</taxon>
        <taxon>Streptomycetaceae</taxon>
        <taxon>Streptomyces</taxon>
        <taxon>Streptomyces violaceusniger group</taxon>
    </lineage>
</organism>
<dbReference type="PRINTS" id="PR00394">
    <property type="entry name" value="RHSPROTEIN"/>
</dbReference>
<dbReference type="InterPro" id="IPR001826">
    <property type="entry name" value="RHS"/>
</dbReference>
<dbReference type="AlphaFoldDB" id="A0A4D4L0N3"/>
<feature type="domain" description="RHS protein conserved region" evidence="1">
    <location>
        <begin position="34"/>
        <end position="62"/>
    </location>
</feature>
<evidence type="ECO:0000313" key="2">
    <source>
        <dbReference type="EMBL" id="GDY52168.1"/>
    </source>
</evidence>
<reference evidence="2 3" key="1">
    <citation type="journal article" date="2020" name="Int. J. Syst. Evol. Microbiol.">
        <title>Reclassification of Streptomyces castelarensis and Streptomyces sporoclivatus as later heterotypic synonyms of Streptomyces antimycoticus.</title>
        <authorList>
            <person name="Komaki H."/>
            <person name="Tamura T."/>
        </authorList>
    </citation>
    <scope>NUCLEOTIDE SEQUENCE [LARGE SCALE GENOMIC DNA]</scope>
    <source>
        <strain evidence="2 3">NBRC 13459</strain>
    </source>
</reference>
<evidence type="ECO:0000313" key="3">
    <source>
        <dbReference type="Proteomes" id="UP000301309"/>
    </source>
</evidence>
<dbReference type="EMBL" id="BJHW01000001">
    <property type="protein sequence ID" value="GDY52168.1"/>
    <property type="molecule type" value="Genomic_DNA"/>
</dbReference>
<sequence>MSQSTHRTLNPCPGTLDLSLGTSQSANDAQFHAIVTDLVGTPTELVTPDGTLVWQARTTIWGTPLSTPPGEVDCPLRFPGQYADPETGLNYNFFRYYDPETARYLTPDPLGLAPADNPHIYVVNPLTWAGPLGLEGCGPGIDDDTYDEVEAQY</sequence>
<name>A0A4D4L0N3_STRVO</name>
<dbReference type="Pfam" id="PF03527">
    <property type="entry name" value="RHS"/>
    <property type="match status" value="1"/>
</dbReference>
<keyword evidence="3" id="KW-1185">Reference proteome</keyword>
<gene>
    <name evidence="2" type="ORF">SVIO_027910</name>
</gene>
<protein>
    <recommendedName>
        <fullName evidence="1">RHS protein conserved region domain-containing protein</fullName>
    </recommendedName>
</protein>
<dbReference type="InterPro" id="IPR022385">
    <property type="entry name" value="Rhs_assc_core"/>
</dbReference>
<evidence type="ECO:0000259" key="1">
    <source>
        <dbReference type="Pfam" id="PF03527"/>
    </source>
</evidence>
<dbReference type="PANTHER" id="PTHR32305:SF15">
    <property type="entry name" value="PROTEIN RHSA-RELATED"/>
    <property type="match status" value="1"/>
</dbReference>
<comment type="caution">
    <text evidence="2">The sequence shown here is derived from an EMBL/GenBank/DDBJ whole genome shotgun (WGS) entry which is preliminary data.</text>
</comment>
<proteinExistence type="predicted"/>
<dbReference type="NCBIfam" id="TIGR03696">
    <property type="entry name" value="Rhs_assc_core"/>
    <property type="match status" value="1"/>
</dbReference>
<accession>A0A4D4L0N3</accession>
<dbReference type="Proteomes" id="UP000301309">
    <property type="component" value="Unassembled WGS sequence"/>
</dbReference>